<evidence type="ECO:0000313" key="2">
    <source>
        <dbReference type="EMBL" id="SVE63088.1"/>
    </source>
</evidence>
<protein>
    <submittedName>
        <fullName evidence="2">Uncharacterized protein</fullName>
    </submittedName>
</protein>
<reference evidence="2" key="1">
    <citation type="submission" date="2018-05" db="EMBL/GenBank/DDBJ databases">
        <authorList>
            <person name="Lanie J.A."/>
            <person name="Ng W.-L."/>
            <person name="Kazmierczak K.M."/>
            <person name="Andrzejewski T.M."/>
            <person name="Davidsen T.M."/>
            <person name="Wayne K.J."/>
            <person name="Tettelin H."/>
            <person name="Glass J.I."/>
            <person name="Rusch D."/>
            <person name="Podicherti R."/>
            <person name="Tsui H.-C.T."/>
            <person name="Winkler M.E."/>
        </authorList>
    </citation>
    <scope>NUCLEOTIDE SEQUENCE</scope>
</reference>
<proteinExistence type="predicted"/>
<sequence>FAKMITAFGEDVQESFDTDAKKMIGLMQKYINTKNKKQKVSLLKDINKLQLKLGLDVTEDMGTVTGPHIAGTGDDSSTVKVRKKKKVRRRKEEINLKSRMAPSMKDWEKRDRLSKQIRQKFWQQFKKDKKKDVNVKFKLKNSKSLRKRIIDNVLAIQQKV</sequence>
<feature type="non-terminal residue" evidence="2">
    <location>
        <position position="1"/>
    </location>
</feature>
<accession>A0A383F3X2</accession>
<gene>
    <name evidence="2" type="ORF">METZ01_LOCUS515942</name>
</gene>
<organism evidence="2">
    <name type="scientific">marine metagenome</name>
    <dbReference type="NCBI Taxonomy" id="408172"/>
    <lineage>
        <taxon>unclassified sequences</taxon>
        <taxon>metagenomes</taxon>
        <taxon>ecological metagenomes</taxon>
    </lineage>
</organism>
<feature type="region of interest" description="Disordered" evidence="1">
    <location>
        <begin position="66"/>
        <end position="91"/>
    </location>
</feature>
<dbReference type="AlphaFoldDB" id="A0A383F3X2"/>
<feature type="compositionally biased region" description="Basic residues" evidence="1">
    <location>
        <begin position="80"/>
        <end position="89"/>
    </location>
</feature>
<evidence type="ECO:0000256" key="1">
    <source>
        <dbReference type="SAM" id="MobiDB-lite"/>
    </source>
</evidence>
<dbReference type="EMBL" id="UINC01230808">
    <property type="protein sequence ID" value="SVE63088.1"/>
    <property type="molecule type" value="Genomic_DNA"/>
</dbReference>
<name>A0A383F3X2_9ZZZZ</name>